<comment type="caution">
    <text evidence="4">The sequence shown here is derived from an EMBL/GenBank/DDBJ whole genome shotgun (WGS) entry which is preliminary data.</text>
</comment>
<dbReference type="InterPro" id="IPR011048">
    <property type="entry name" value="Haem_d1_sf"/>
</dbReference>
<dbReference type="OrthoDB" id="9790815at2"/>
<evidence type="ECO:0000256" key="1">
    <source>
        <dbReference type="ARBA" id="ARBA00005564"/>
    </source>
</evidence>
<keyword evidence="2" id="KW-0313">Glucose metabolism</keyword>
<feature type="signal peptide" evidence="3">
    <location>
        <begin position="1"/>
        <end position="25"/>
    </location>
</feature>
<evidence type="ECO:0000256" key="2">
    <source>
        <dbReference type="ARBA" id="ARBA00022526"/>
    </source>
</evidence>
<dbReference type="InterPro" id="IPR015943">
    <property type="entry name" value="WD40/YVTN_repeat-like_dom_sf"/>
</dbReference>
<dbReference type="Pfam" id="PF10282">
    <property type="entry name" value="Lactonase"/>
    <property type="match status" value="1"/>
</dbReference>
<feature type="non-terminal residue" evidence="4">
    <location>
        <position position="375"/>
    </location>
</feature>
<dbReference type="GO" id="GO:0017057">
    <property type="term" value="F:6-phosphogluconolactonase activity"/>
    <property type="evidence" value="ECO:0007669"/>
    <property type="project" value="TreeGrafter"/>
</dbReference>
<accession>A0A2U2PDN4</accession>
<dbReference type="GO" id="GO:0005829">
    <property type="term" value="C:cytosol"/>
    <property type="evidence" value="ECO:0007669"/>
    <property type="project" value="TreeGrafter"/>
</dbReference>
<dbReference type="AlphaFoldDB" id="A0A2U2PDN4"/>
<keyword evidence="5" id="KW-1185">Reference proteome</keyword>
<protein>
    <submittedName>
        <fullName evidence="4">3-carboxymuconate cyclase</fullName>
    </submittedName>
</protein>
<sequence length="375" mass="40437">MKTNQYILLSIISLISLAPVNMVNAQKLNLIIGTYTNKGTSEGIYVYEFDTSTGKASYKNKATGVNDPSYVALNKEGNFLYAVNEGSGDVSSFSFDKTSGTLKFLNKKPSNGSAPCYIVIDKDNRYVIAANYSGGSFSVYPVQKDGSLGEAAQTIQHSGSSVNKERQERSHVHSAVFSPEEDHLIVSDLGTDQISIYRFNSAGNTQPVSTGEYPFVDAGKGSGPRHFEFHPNGKFAYSIQELNGNISAFGYNKGKLSLLQNISMVDPAFKGETGAADIHVSPDGKFLYSSNRGDANDIAIFAIAPKTGKLSLKGRTSSMGKGPRNFVIDPEGNFLLAANQYSDSIVIFKRNKTTGMLTDTGERIKVGAPVCLKFA</sequence>
<keyword evidence="2" id="KW-0119">Carbohydrate metabolism</keyword>
<feature type="chain" id="PRO_5015545771" evidence="3">
    <location>
        <begin position="26"/>
        <end position="375"/>
    </location>
</feature>
<reference evidence="4 5" key="1">
    <citation type="submission" date="2018-04" db="EMBL/GenBank/DDBJ databases">
        <title>Pedobacter chongqingensis sp. nov., isolated from a rottenly hemp rope.</title>
        <authorList>
            <person name="Cai Y."/>
        </authorList>
    </citation>
    <scope>NUCLEOTIDE SEQUENCE [LARGE SCALE GENOMIC DNA]</scope>
    <source>
        <strain evidence="4 5">FJ4-8</strain>
    </source>
</reference>
<dbReference type="EMBL" id="QEAS01000014">
    <property type="protein sequence ID" value="PWG79515.1"/>
    <property type="molecule type" value="Genomic_DNA"/>
</dbReference>
<dbReference type="FunFam" id="2.130.10.10:FF:000306">
    <property type="entry name" value="3-carboxymuconate cyclase"/>
    <property type="match status" value="1"/>
</dbReference>
<comment type="similarity">
    <text evidence="1">Belongs to the cycloisomerase 2 family.</text>
</comment>
<dbReference type="RefSeq" id="WP_109417057.1">
    <property type="nucleotide sequence ID" value="NZ_QEAS01000014.1"/>
</dbReference>
<dbReference type="InterPro" id="IPR050282">
    <property type="entry name" value="Cycloisomerase_2"/>
</dbReference>
<evidence type="ECO:0000313" key="4">
    <source>
        <dbReference type="EMBL" id="PWG79515.1"/>
    </source>
</evidence>
<name>A0A2U2PDN4_9SPHI</name>
<gene>
    <name evidence="4" type="ORF">DDR33_16885</name>
</gene>
<proteinExistence type="inferred from homology"/>
<evidence type="ECO:0000313" key="5">
    <source>
        <dbReference type="Proteomes" id="UP000245647"/>
    </source>
</evidence>
<evidence type="ECO:0000256" key="3">
    <source>
        <dbReference type="SAM" id="SignalP"/>
    </source>
</evidence>
<organism evidence="4 5">
    <name type="scientific">Pararcticibacter amylolyticus</name>
    <dbReference type="NCBI Taxonomy" id="2173175"/>
    <lineage>
        <taxon>Bacteria</taxon>
        <taxon>Pseudomonadati</taxon>
        <taxon>Bacteroidota</taxon>
        <taxon>Sphingobacteriia</taxon>
        <taxon>Sphingobacteriales</taxon>
        <taxon>Sphingobacteriaceae</taxon>
        <taxon>Pararcticibacter</taxon>
    </lineage>
</organism>
<dbReference type="Proteomes" id="UP000245647">
    <property type="component" value="Unassembled WGS sequence"/>
</dbReference>
<dbReference type="PANTHER" id="PTHR30344">
    <property type="entry name" value="6-PHOSPHOGLUCONOLACTONASE-RELATED"/>
    <property type="match status" value="1"/>
</dbReference>
<dbReference type="PANTHER" id="PTHR30344:SF1">
    <property type="entry name" value="6-PHOSPHOGLUCONOLACTONASE"/>
    <property type="match status" value="1"/>
</dbReference>
<dbReference type="GO" id="GO:0006006">
    <property type="term" value="P:glucose metabolic process"/>
    <property type="evidence" value="ECO:0007669"/>
    <property type="project" value="UniProtKB-KW"/>
</dbReference>
<dbReference type="InterPro" id="IPR019405">
    <property type="entry name" value="Lactonase_7-beta_prop"/>
</dbReference>
<dbReference type="SUPFAM" id="SSF51004">
    <property type="entry name" value="C-terminal (heme d1) domain of cytochrome cd1-nitrite reductase"/>
    <property type="match status" value="1"/>
</dbReference>
<keyword evidence="3" id="KW-0732">Signal</keyword>
<dbReference type="Gene3D" id="2.130.10.10">
    <property type="entry name" value="YVTN repeat-like/Quinoprotein amine dehydrogenase"/>
    <property type="match status" value="1"/>
</dbReference>